<dbReference type="OrthoDB" id="9797344at2"/>
<dbReference type="KEGG" id="tje:TJEJU_1914"/>
<dbReference type="InterPro" id="IPR006674">
    <property type="entry name" value="HD_domain"/>
</dbReference>
<dbReference type="AlphaFoldDB" id="A0A238U8V1"/>
<dbReference type="InterPro" id="IPR003607">
    <property type="entry name" value="HD/PDEase_dom"/>
</dbReference>
<dbReference type="SMART" id="SM00471">
    <property type="entry name" value="HDc"/>
    <property type="match status" value="1"/>
</dbReference>
<dbReference type="Gene3D" id="1.20.58.1910">
    <property type="match status" value="1"/>
</dbReference>
<feature type="domain" description="HD/PDEase" evidence="1">
    <location>
        <begin position="23"/>
        <end position="140"/>
    </location>
</feature>
<dbReference type="CDD" id="cd00077">
    <property type="entry name" value="HDc"/>
    <property type="match status" value="1"/>
</dbReference>
<organism evidence="2 3">
    <name type="scientific">Tenacibaculum jejuense</name>
    <dbReference type="NCBI Taxonomy" id="584609"/>
    <lineage>
        <taxon>Bacteria</taxon>
        <taxon>Pseudomonadati</taxon>
        <taxon>Bacteroidota</taxon>
        <taxon>Flavobacteriia</taxon>
        <taxon>Flavobacteriales</taxon>
        <taxon>Flavobacteriaceae</taxon>
        <taxon>Tenacibaculum</taxon>
    </lineage>
</organism>
<dbReference type="Pfam" id="PF01966">
    <property type="entry name" value="HD"/>
    <property type="match status" value="1"/>
</dbReference>
<reference evidence="2 3" key="1">
    <citation type="submission" date="2017-07" db="EMBL/GenBank/DDBJ databases">
        <authorList>
            <person name="Sun Z.S."/>
            <person name="Albrecht U."/>
            <person name="Echele G."/>
            <person name="Lee C.C."/>
        </authorList>
    </citation>
    <scope>NUCLEOTIDE SEQUENCE [LARGE SCALE GENOMIC DNA]</scope>
    <source>
        <strain evidence="3">type strain: KCTC 22618</strain>
    </source>
</reference>
<evidence type="ECO:0000313" key="2">
    <source>
        <dbReference type="EMBL" id="SNR15619.1"/>
    </source>
</evidence>
<sequence length="219" mass="25109">MNRTTEVINNTINHVKSVLQDAEGGHDFFHIERVYKNAMKIAKQEQQGDNLIIALGALLHDIADSKFHNGDETIGPKKAKAFLETQEIEENTIIHVIKIIENISFKGGNFTQEFKSIELDIVQDADRLDAIGAIGIARCFNYGGFKNRVLYDPKIKPNLNMSKEEYKKSTAPTINHFYEKLLLLKNKMNTSAGKKMAEQRHSYMENFLQQFYNEWNAEI</sequence>
<dbReference type="GO" id="GO:0016787">
    <property type="term" value="F:hydrolase activity"/>
    <property type="evidence" value="ECO:0007669"/>
    <property type="project" value="UniProtKB-KW"/>
</dbReference>
<dbReference type="PANTHER" id="PTHR33594">
    <property type="entry name" value="SUPERFAMILY HYDROLASE, PUTATIVE (AFU_ORTHOLOGUE AFUA_1G03035)-RELATED"/>
    <property type="match status" value="1"/>
</dbReference>
<keyword evidence="2" id="KW-0378">Hydrolase</keyword>
<gene>
    <name evidence="2" type="ORF">TJEJU_1914</name>
</gene>
<name>A0A238U8V1_9FLAO</name>
<dbReference type="Gene3D" id="1.10.472.50">
    <property type="entry name" value="HD-domain/PDEase-like"/>
    <property type="match status" value="1"/>
</dbReference>
<keyword evidence="3" id="KW-1185">Reference proteome</keyword>
<dbReference type="RefSeq" id="WP_095071532.1">
    <property type="nucleotide sequence ID" value="NZ_LT899436.1"/>
</dbReference>
<evidence type="ECO:0000259" key="1">
    <source>
        <dbReference type="SMART" id="SM00471"/>
    </source>
</evidence>
<protein>
    <submittedName>
        <fullName evidence="2">Putative HD superfamily hydrolase</fullName>
    </submittedName>
</protein>
<dbReference type="PANTHER" id="PTHR33594:SF1">
    <property type="entry name" value="HD_PDEASE DOMAIN-CONTAINING PROTEIN"/>
    <property type="match status" value="1"/>
</dbReference>
<accession>A0A238U8V1</accession>
<dbReference type="SUPFAM" id="SSF109604">
    <property type="entry name" value="HD-domain/PDEase-like"/>
    <property type="match status" value="1"/>
</dbReference>
<dbReference type="EMBL" id="LT899436">
    <property type="protein sequence ID" value="SNR15619.1"/>
    <property type="molecule type" value="Genomic_DNA"/>
</dbReference>
<dbReference type="Proteomes" id="UP000215214">
    <property type="component" value="Chromosome TJEJU"/>
</dbReference>
<proteinExistence type="predicted"/>
<evidence type="ECO:0000313" key="3">
    <source>
        <dbReference type="Proteomes" id="UP000215214"/>
    </source>
</evidence>